<evidence type="ECO:0000313" key="2">
    <source>
        <dbReference type="EMBL" id="KAK8149632.1"/>
    </source>
</evidence>
<gene>
    <name evidence="2" type="ORF">G3M48_006209</name>
</gene>
<dbReference type="PANTHER" id="PTHR43394">
    <property type="entry name" value="ATP-DEPENDENT PERMEASE MDL1, MITOCHONDRIAL"/>
    <property type="match status" value="1"/>
</dbReference>
<dbReference type="InterPro" id="IPR039421">
    <property type="entry name" value="Type_1_exporter"/>
</dbReference>
<dbReference type="AlphaFoldDB" id="A0AAW0S593"/>
<feature type="domain" description="ABC transporter" evidence="1">
    <location>
        <begin position="2"/>
        <end position="37"/>
    </location>
</feature>
<dbReference type="Pfam" id="PF00005">
    <property type="entry name" value="ABC_tran"/>
    <property type="match status" value="1"/>
</dbReference>
<dbReference type="GO" id="GO:0005524">
    <property type="term" value="F:ATP binding"/>
    <property type="evidence" value="ECO:0007669"/>
    <property type="project" value="InterPro"/>
</dbReference>
<dbReference type="Proteomes" id="UP001397290">
    <property type="component" value="Unassembled WGS sequence"/>
</dbReference>
<dbReference type="SUPFAM" id="SSF52540">
    <property type="entry name" value="P-loop containing nucleoside triphosphate hydrolases"/>
    <property type="match status" value="1"/>
</dbReference>
<proteinExistence type="predicted"/>
<dbReference type="PANTHER" id="PTHR43394:SF1">
    <property type="entry name" value="ATP-BINDING CASSETTE SUB-FAMILY B MEMBER 10, MITOCHONDRIAL"/>
    <property type="match status" value="1"/>
</dbReference>
<dbReference type="InterPro" id="IPR027417">
    <property type="entry name" value="P-loop_NTPase"/>
</dbReference>
<dbReference type="EMBL" id="JAAHCF010000042">
    <property type="protein sequence ID" value="KAK8149632.1"/>
    <property type="molecule type" value="Genomic_DNA"/>
</dbReference>
<dbReference type="Gene3D" id="3.40.50.300">
    <property type="entry name" value="P-loop containing nucleotide triphosphate hydrolases"/>
    <property type="match status" value="1"/>
</dbReference>
<name>A0AAW0S593_9HYPO</name>
<comment type="caution">
    <text evidence="2">The sequence shown here is derived from an EMBL/GenBank/DDBJ whole genome shotgun (WGS) entry which is preliminary data.</text>
</comment>
<evidence type="ECO:0000259" key="1">
    <source>
        <dbReference type="Pfam" id="PF00005"/>
    </source>
</evidence>
<reference evidence="2 3" key="1">
    <citation type="submission" date="2020-02" db="EMBL/GenBank/DDBJ databases">
        <title>Comparative genomics of the hypocrealean fungal genus Beauvera.</title>
        <authorList>
            <person name="Showalter D.N."/>
            <person name="Bushley K.E."/>
            <person name="Rehner S.A."/>
        </authorList>
    </citation>
    <scope>NUCLEOTIDE SEQUENCE [LARGE SCALE GENOMIC DNA]</scope>
    <source>
        <strain evidence="2 3">ARSEF4384</strain>
    </source>
</reference>
<dbReference type="GO" id="GO:0016887">
    <property type="term" value="F:ATP hydrolysis activity"/>
    <property type="evidence" value="ECO:0007669"/>
    <property type="project" value="InterPro"/>
</dbReference>
<organism evidence="2 3">
    <name type="scientific">Beauveria asiatica</name>
    <dbReference type="NCBI Taxonomy" id="1069075"/>
    <lineage>
        <taxon>Eukaryota</taxon>
        <taxon>Fungi</taxon>
        <taxon>Dikarya</taxon>
        <taxon>Ascomycota</taxon>
        <taxon>Pezizomycotina</taxon>
        <taxon>Sordariomycetes</taxon>
        <taxon>Hypocreomycetidae</taxon>
        <taxon>Hypocreales</taxon>
        <taxon>Cordycipitaceae</taxon>
        <taxon>Beauveria</taxon>
    </lineage>
</organism>
<evidence type="ECO:0000313" key="3">
    <source>
        <dbReference type="Proteomes" id="UP001397290"/>
    </source>
</evidence>
<dbReference type="InterPro" id="IPR003439">
    <property type="entry name" value="ABC_transporter-like_ATP-bd"/>
</dbReference>
<keyword evidence="3" id="KW-1185">Reference proteome</keyword>
<sequence>MVKSKGENFSHGQRQVVSLCRVIIRYSKLILLDEATSSMDAGTDASVQQALRQELLCAGGEKRALVTVAHRLQTIMDYDRVVVMGSGTILEVGSPKYLLAKKSVLYDMVIHSEEKHALRE</sequence>
<protein>
    <recommendedName>
        <fullName evidence="1">ABC transporter domain-containing protein</fullName>
    </recommendedName>
</protein>
<accession>A0AAW0S593</accession>
<dbReference type="GO" id="GO:0015421">
    <property type="term" value="F:ABC-type oligopeptide transporter activity"/>
    <property type="evidence" value="ECO:0007669"/>
    <property type="project" value="TreeGrafter"/>
</dbReference>